<evidence type="ECO:0000256" key="3">
    <source>
        <dbReference type="ARBA" id="ARBA00023098"/>
    </source>
</evidence>
<dbReference type="InterPro" id="IPR029058">
    <property type="entry name" value="AB_hydrolase_fold"/>
</dbReference>
<name>A0ABT4BG01_9ACTN</name>
<evidence type="ECO:0000256" key="4">
    <source>
        <dbReference type="SAM" id="SignalP"/>
    </source>
</evidence>
<sequence>MNRRQLLTTTLAAAAAVPLAGPASAALGRTRLTLPQPTGPHAIGNIDLHLIGGGRELMATVWYPAERSNHRLVPWMPDTSWRVVIDAVGFDAGEVAAPLTAARLGAPVKPGRRPVVIYSHGNDSVRSETTIVVQELVSHGYVVATVDHTGDGYTLFPDGRLGLPDDDDFNPWHSAHDMRVLLDKLELLASGGNPDAERRPLPAALGNALDMGNVGMFGWSKGATSAALVMNTDRRVRAGLGFDGEMQSQPPVEGLSRPFMIMSAEFPRDVEPSVEEFWRKLRGWRLNVRAVGAAHGSYNDQQWFVPDIVRLTGLGDDVLRDWCGTLDRGRAVRIQQAYPLAFFDLHLRRRRQRLLEGPSRAFPEVLYLP</sequence>
<dbReference type="SUPFAM" id="SSF53474">
    <property type="entry name" value="alpha/beta-Hydrolases"/>
    <property type="match status" value="1"/>
</dbReference>
<dbReference type="Pfam" id="PF03403">
    <property type="entry name" value="PAF-AH_p_II"/>
    <property type="match status" value="1"/>
</dbReference>
<organism evidence="5 6">
    <name type="scientific">Paractinoplanes pyxinae</name>
    <dbReference type="NCBI Taxonomy" id="2997416"/>
    <lineage>
        <taxon>Bacteria</taxon>
        <taxon>Bacillati</taxon>
        <taxon>Actinomycetota</taxon>
        <taxon>Actinomycetes</taxon>
        <taxon>Micromonosporales</taxon>
        <taxon>Micromonosporaceae</taxon>
        <taxon>Paractinoplanes</taxon>
    </lineage>
</organism>
<keyword evidence="4" id="KW-0732">Signal</keyword>
<dbReference type="RefSeq" id="WP_267570093.1">
    <property type="nucleotide sequence ID" value="NZ_JAPNTZ010000026.1"/>
</dbReference>
<dbReference type="PANTHER" id="PTHR10272:SF0">
    <property type="entry name" value="PLATELET-ACTIVATING FACTOR ACETYLHYDROLASE"/>
    <property type="match status" value="1"/>
</dbReference>
<reference evidence="5" key="1">
    <citation type="submission" date="2022-11" db="EMBL/GenBank/DDBJ databases">
        <authorList>
            <person name="Somphong A."/>
            <person name="Phongsopitanun W."/>
        </authorList>
    </citation>
    <scope>NUCLEOTIDE SEQUENCE</scope>
    <source>
        <strain evidence="5">Pm04-4</strain>
    </source>
</reference>
<dbReference type="PANTHER" id="PTHR10272">
    <property type="entry name" value="PLATELET-ACTIVATING FACTOR ACETYLHYDROLASE"/>
    <property type="match status" value="1"/>
</dbReference>
<keyword evidence="3" id="KW-0443">Lipid metabolism</keyword>
<evidence type="ECO:0000313" key="5">
    <source>
        <dbReference type="EMBL" id="MCY1145475.1"/>
    </source>
</evidence>
<dbReference type="PROSITE" id="PS51318">
    <property type="entry name" value="TAT"/>
    <property type="match status" value="1"/>
</dbReference>
<gene>
    <name evidence="5" type="ORF">OWR29_46370</name>
</gene>
<feature type="chain" id="PRO_5047491061" evidence="4">
    <location>
        <begin position="26"/>
        <end position="369"/>
    </location>
</feature>
<keyword evidence="2" id="KW-0442">Lipid degradation</keyword>
<keyword evidence="1" id="KW-0378">Hydrolase</keyword>
<protein>
    <submittedName>
        <fullName evidence="5">Acetylhydrolase</fullName>
    </submittedName>
</protein>
<evidence type="ECO:0000256" key="2">
    <source>
        <dbReference type="ARBA" id="ARBA00022963"/>
    </source>
</evidence>
<dbReference type="EMBL" id="JAPNTZ010000026">
    <property type="protein sequence ID" value="MCY1145475.1"/>
    <property type="molecule type" value="Genomic_DNA"/>
</dbReference>
<comment type="caution">
    <text evidence="5">The sequence shown here is derived from an EMBL/GenBank/DDBJ whole genome shotgun (WGS) entry which is preliminary data.</text>
</comment>
<dbReference type="Gene3D" id="3.40.50.1820">
    <property type="entry name" value="alpha/beta hydrolase"/>
    <property type="match status" value="1"/>
</dbReference>
<evidence type="ECO:0000313" key="6">
    <source>
        <dbReference type="Proteomes" id="UP001151002"/>
    </source>
</evidence>
<dbReference type="InterPro" id="IPR006311">
    <property type="entry name" value="TAT_signal"/>
</dbReference>
<evidence type="ECO:0000256" key="1">
    <source>
        <dbReference type="ARBA" id="ARBA00022801"/>
    </source>
</evidence>
<accession>A0ABT4BG01</accession>
<proteinExistence type="predicted"/>
<feature type="signal peptide" evidence="4">
    <location>
        <begin position="1"/>
        <end position="25"/>
    </location>
</feature>
<dbReference type="Proteomes" id="UP001151002">
    <property type="component" value="Unassembled WGS sequence"/>
</dbReference>
<keyword evidence="6" id="KW-1185">Reference proteome</keyword>